<sequence length="505" mass="53215">MALPAPAPGSLTAGFTATVAGVPVDTRHWIGGERRASTVTFTDRSPIDGTPLAEIARGGAEEARAAVAAARAAFPGWAATPRRERARLLHAVADGIEARLEDLAAVETADNGALLRSHRRGVVPRAAHNLRFFADRLLALGHDDFATRGHTNHVTWDPAGPAALVTPWNAPLMLATWKIGPALAAGDPVILKPAEWTPLTASLLADIAAEAGLPPGVLNVLQGYGDEAGAPLVSDAGVRRISFTGSVPTARRIARAAAANLVPTSFELGGKSPLLVFADADLDLATDLAVEQYDNAGQVCLAATRLLVENSVRDAFLERLLNHASALVQGDPREDSTGIGPTIHPQHLERVDGFVRRALADGATALLGGGPHTELNERTGGTYYRPTLLTDVAQDSEIVQEEVFGPVLTLQSFSTEDEAVALANDTRYGLAATLATGDRERAARVGARLVAGTVWINCFFVRDLAAPFGGSRASGMGREGGDWSFDFYCDLKNTVTAPKGWQRHG</sequence>
<dbReference type="Proteomes" id="UP000287830">
    <property type="component" value="Unassembled WGS sequence"/>
</dbReference>
<dbReference type="InterPro" id="IPR029510">
    <property type="entry name" value="Ald_DH_CS_GLU"/>
</dbReference>
<feature type="active site" evidence="3">
    <location>
        <position position="267"/>
    </location>
</feature>
<comment type="similarity">
    <text evidence="1 4">Belongs to the aldehyde dehydrogenase family.</text>
</comment>
<dbReference type="AlphaFoldDB" id="A0A7U9KNM9"/>
<evidence type="ECO:0000256" key="3">
    <source>
        <dbReference type="PROSITE-ProRule" id="PRU10007"/>
    </source>
</evidence>
<dbReference type="EMBL" id="BHZC01000001">
    <property type="protein sequence ID" value="GCD32577.1"/>
    <property type="molecule type" value="Genomic_DNA"/>
</dbReference>
<evidence type="ECO:0000313" key="6">
    <source>
        <dbReference type="EMBL" id="GCD32577.1"/>
    </source>
</evidence>
<dbReference type="GO" id="GO:0016620">
    <property type="term" value="F:oxidoreductase activity, acting on the aldehyde or oxo group of donors, NAD or NADP as acceptor"/>
    <property type="evidence" value="ECO:0007669"/>
    <property type="project" value="InterPro"/>
</dbReference>
<proteinExistence type="inferred from homology"/>
<dbReference type="FunFam" id="3.40.605.10:FF:000007">
    <property type="entry name" value="NAD/NADP-dependent betaine aldehyde dehydrogenase"/>
    <property type="match status" value="1"/>
</dbReference>
<dbReference type="PROSITE" id="PS00687">
    <property type="entry name" value="ALDEHYDE_DEHYDR_GLU"/>
    <property type="match status" value="1"/>
</dbReference>
<evidence type="ECO:0000313" key="7">
    <source>
        <dbReference type="Proteomes" id="UP000287830"/>
    </source>
</evidence>
<evidence type="ECO:0000259" key="5">
    <source>
        <dbReference type="Pfam" id="PF00171"/>
    </source>
</evidence>
<dbReference type="CDD" id="cd07093">
    <property type="entry name" value="ALDH_F8_HMSADH"/>
    <property type="match status" value="1"/>
</dbReference>
<dbReference type="Pfam" id="PF00171">
    <property type="entry name" value="Aldedh"/>
    <property type="match status" value="1"/>
</dbReference>
<dbReference type="InterPro" id="IPR016163">
    <property type="entry name" value="Ald_DH_C"/>
</dbReference>
<dbReference type="Gene3D" id="3.40.309.10">
    <property type="entry name" value="Aldehyde Dehydrogenase, Chain A, domain 2"/>
    <property type="match status" value="1"/>
</dbReference>
<name>A0A7U9KNM9_9ACTN</name>
<dbReference type="InterPro" id="IPR015590">
    <property type="entry name" value="Aldehyde_DH_dom"/>
</dbReference>
<evidence type="ECO:0000256" key="2">
    <source>
        <dbReference type="ARBA" id="ARBA00023002"/>
    </source>
</evidence>
<protein>
    <submittedName>
        <fullName evidence="6">Aldehyde dehydrogenase</fullName>
    </submittedName>
</protein>
<dbReference type="SUPFAM" id="SSF53720">
    <property type="entry name" value="ALDH-like"/>
    <property type="match status" value="1"/>
</dbReference>
<dbReference type="InterPro" id="IPR016161">
    <property type="entry name" value="Ald_DH/histidinol_DH"/>
</dbReference>
<gene>
    <name evidence="6" type="ORF">OEIGOIKO_00294</name>
</gene>
<dbReference type="RefSeq" id="WP_174856351.1">
    <property type="nucleotide sequence ID" value="NZ_BHZC01000001.1"/>
</dbReference>
<feature type="domain" description="Aldehyde dehydrogenase" evidence="5">
    <location>
        <begin position="39"/>
        <end position="493"/>
    </location>
</feature>
<comment type="caution">
    <text evidence="6">The sequence shown here is derived from an EMBL/GenBank/DDBJ whole genome shotgun (WGS) entry which is preliminary data.</text>
</comment>
<dbReference type="GeneID" id="95619378"/>
<dbReference type="FunFam" id="3.40.309.10:FF:000012">
    <property type="entry name" value="Betaine aldehyde dehydrogenase"/>
    <property type="match status" value="1"/>
</dbReference>
<evidence type="ECO:0000256" key="4">
    <source>
        <dbReference type="RuleBase" id="RU003345"/>
    </source>
</evidence>
<dbReference type="InterPro" id="IPR016162">
    <property type="entry name" value="Ald_DH_N"/>
</dbReference>
<dbReference type="PANTHER" id="PTHR11699">
    <property type="entry name" value="ALDEHYDE DEHYDROGENASE-RELATED"/>
    <property type="match status" value="1"/>
</dbReference>
<reference evidence="6 7" key="1">
    <citation type="submission" date="2018-11" db="EMBL/GenBank/DDBJ databases">
        <title>Whole genome sequence of Streptomyces chrestomyceticus NBRC 13444(T).</title>
        <authorList>
            <person name="Komaki H."/>
            <person name="Tamura T."/>
        </authorList>
    </citation>
    <scope>NUCLEOTIDE SEQUENCE [LARGE SCALE GENOMIC DNA]</scope>
    <source>
        <strain evidence="6 7">NBRC 13444</strain>
    </source>
</reference>
<accession>A0A7U9KNM9</accession>
<dbReference type="PROSITE" id="PS00070">
    <property type="entry name" value="ALDEHYDE_DEHYDR_CYS"/>
    <property type="match status" value="1"/>
</dbReference>
<organism evidence="6 7">
    <name type="scientific">Streptomyces chrestomyceticus JCM 4735</name>
    <dbReference type="NCBI Taxonomy" id="1306181"/>
    <lineage>
        <taxon>Bacteria</taxon>
        <taxon>Bacillati</taxon>
        <taxon>Actinomycetota</taxon>
        <taxon>Actinomycetes</taxon>
        <taxon>Kitasatosporales</taxon>
        <taxon>Streptomycetaceae</taxon>
        <taxon>Streptomyces</taxon>
    </lineage>
</organism>
<keyword evidence="2 4" id="KW-0560">Oxidoreductase</keyword>
<dbReference type="InterPro" id="IPR016160">
    <property type="entry name" value="Ald_DH_CS_CYS"/>
</dbReference>
<evidence type="ECO:0000256" key="1">
    <source>
        <dbReference type="ARBA" id="ARBA00009986"/>
    </source>
</evidence>
<dbReference type="Gene3D" id="3.40.605.10">
    <property type="entry name" value="Aldehyde Dehydrogenase, Chain A, domain 1"/>
    <property type="match status" value="1"/>
</dbReference>